<proteinExistence type="predicted"/>
<feature type="compositionally biased region" description="Low complexity" evidence="1">
    <location>
        <begin position="21"/>
        <end position="35"/>
    </location>
</feature>
<protein>
    <submittedName>
        <fullName evidence="2">Hypp4226 protein</fullName>
    </submittedName>
</protein>
<sequence>MSVRFAVSSVKEDEDGITNEPASASSPSEASGPLSPVSPPPRIEIVEYGREPHTYQKDQQVYRRIHSSLRPTRFTQACPTC</sequence>
<evidence type="ECO:0000256" key="1">
    <source>
        <dbReference type="SAM" id="MobiDB-lite"/>
    </source>
</evidence>
<evidence type="ECO:0000313" key="3">
    <source>
        <dbReference type="Proteomes" id="UP000838412"/>
    </source>
</evidence>
<feature type="region of interest" description="Disordered" evidence="1">
    <location>
        <begin position="1"/>
        <end position="42"/>
    </location>
</feature>
<dbReference type="AlphaFoldDB" id="A0A8K0A7T8"/>
<name>A0A8K0A7T8_BRALA</name>
<keyword evidence="3" id="KW-1185">Reference proteome</keyword>
<accession>A0A8K0A7T8</accession>
<dbReference type="Proteomes" id="UP000838412">
    <property type="component" value="Chromosome 7"/>
</dbReference>
<reference evidence="2" key="1">
    <citation type="submission" date="2022-01" db="EMBL/GenBank/DDBJ databases">
        <authorList>
            <person name="Braso-Vives M."/>
        </authorList>
    </citation>
    <scope>NUCLEOTIDE SEQUENCE</scope>
</reference>
<evidence type="ECO:0000313" key="2">
    <source>
        <dbReference type="EMBL" id="CAH1269670.1"/>
    </source>
</evidence>
<dbReference type="EMBL" id="OV696692">
    <property type="protein sequence ID" value="CAH1269670.1"/>
    <property type="molecule type" value="Genomic_DNA"/>
</dbReference>
<dbReference type="OrthoDB" id="10540176at2759"/>
<organism evidence="2 3">
    <name type="scientific">Branchiostoma lanceolatum</name>
    <name type="common">Common lancelet</name>
    <name type="synonym">Amphioxus lanceolatum</name>
    <dbReference type="NCBI Taxonomy" id="7740"/>
    <lineage>
        <taxon>Eukaryota</taxon>
        <taxon>Metazoa</taxon>
        <taxon>Chordata</taxon>
        <taxon>Cephalochordata</taxon>
        <taxon>Leptocardii</taxon>
        <taxon>Amphioxiformes</taxon>
        <taxon>Branchiostomatidae</taxon>
        <taxon>Branchiostoma</taxon>
    </lineage>
</organism>
<gene>
    <name evidence="2" type="primary">Hypp4226</name>
    <name evidence="2" type="ORF">BLAG_LOCUS22241</name>
</gene>